<evidence type="ECO:0000256" key="1">
    <source>
        <dbReference type="ARBA" id="ARBA00006566"/>
    </source>
</evidence>
<dbReference type="NCBIfam" id="TIGR00131">
    <property type="entry name" value="gal_kin"/>
    <property type="match status" value="1"/>
</dbReference>
<sequence>MATIVPDINEIKSKALKAFANEFGDNANICVCAPGRVNLIGEHTDYNEGFVLPMALPMVTLIVGKLSNGKKCKIISLNDIVNSENHTEFEVNSRKNIKPGEPKWANYVKGCVANFICDVPPFNAIILSTVPVGAGLSSSAALEVAIYTFLEALTGIESEKPEDKAIACQRAEHDFAGVPCGIMDQFISVMAKEGYALLLDCKDLSTKQIPISKINDYIFLITNSNAPHKLSSSAYCERRDCCYEVAKKLNKKSLREVSMSDIQVLKSQNVPEEMIKRTRHVVTEIKRTIDAVEALEKGDIKKFGELMNESHDSLKNDYEVSSVELDTLVKAAREINGVLGSRLTGAGFGGCTITLLRKDVIDQTINHMKTKYSGNATFYIAEPAMGARILDKN</sequence>
<protein>
    <submittedName>
        <fullName evidence="12">Galactokinase</fullName>
    </submittedName>
</protein>
<proteinExistence type="inferred from homology"/>
<dbReference type="FunFam" id="3.30.230.10:FF:000040">
    <property type="entry name" value="Galactokinase 1"/>
    <property type="match status" value="1"/>
</dbReference>
<dbReference type="Gene3D" id="3.30.70.890">
    <property type="entry name" value="GHMP kinase, C-terminal domain"/>
    <property type="match status" value="1"/>
</dbReference>
<evidence type="ECO:0000256" key="8">
    <source>
        <dbReference type="ARBA" id="ARBA00023277"/>
    </source>
</evidence>
<dbReference type="InterPro" id="IPR013750">
    <property type="entry name" value="GHMP_kinase_C_dom"/>
</dbReference>
<dbReference type="SUPFAM" id="SSF55060">
    <property type="entry name" value="GHMP Kinase, C-terminal domain"/>
    <property type="match status" value="1"/>
</dbReference>
<dbReference type="PRINTS" id="PR00473">
    <property type="entry name" value="GALCTOKINASE"/>
</dbReference>
<dbReference type="InterPro" id="IPR020568">
    <property type="entry name" value="Ribosomal_Su5_D2-typ_SF"/>
</dbReference>
<keyword evidence="2" id="KW-0808">Transferase</keyword>
<evidence type="ECO:0000259" key="9">
    <source>
        <dbReference type="Pfam" id="PF00288"/>
    </source>
</evidence>
<dbReference type="GO" id="GO:0005524">
    <property type="term" value="F:ATP binding"/>
    <property type="evidence" value="ECO:0007669"/>
    <property type="project" value="UniProtKB-KW"/>
</dbReference>
<gene>
    <name evidence="12" type="ORF">APICC_04725</name>
</gene>
<reference evidence="12 13" key="1">
    <citation type="submission" date="2014-07" db="EMBL/GenBank/DDBJ databases">
        <title>Genomic and transcriptomic analysis on Apis cerana provide comprehensive insights into honey bee biology.</title>
        <authorList>
            <person name="Diao Q."/>
            <person name="Sun L."/>
            <person name="Zheng H."/>
            <person name="Zheng H."/>
            <person name="Xu S."/>
            <person name="Wang S."/>
            <person name="Zeng Z."/>
            <person name="Hu F."/>
            <person name="Su S."/>
            <person name="Wu J."/>
        </authorList>
    </citation>
    <scope>NUCLEOTIDE SEQUENCE [LARGE SCALE GENOMIC DNA]</scope>
    <source>
        <tissue evidence="12">Pupae without intestine</tissue>
    </source>
</reference>
<keyword evidence="4" id="KW-0547">Nucleotide-binding</keyword>
<dbReference type="GO" id="GO:0005829">
    <property type="term" value="C:cytosol"/>
    <property type="evidence" value="ECO:0007669"/>
    <property type="project" value="TreeGrafter"/>
</dbReference>
<dbReference type="GO" id="GO:0006012">
    <property type="term" value="P:galactose metabolic process"/>
    <property type="evidence" value="ECO:0007669"/>
    <property type="project" value="InterPro"/>
</dbReference>
<dbReference type="PROSITE" id="PS00627">
    <property type="entry name" value="GHMP_KINASES_ATP"/>
    <property type="match status" value="1"/>
</dbReference>
<dbReference type="Pfam" id="PF00288">
    <property type="entry name" value="GHMP_kinases_N"/>
    <property type="match status" value="1"/>
</dbReference>
<evidence type="ECO:0000259" key="11">
    <source>
        <dbReference type="Pfam" id="PF10509"/>
    </source>
</evidence>
<feature type="domain" description="GHMP kinase N-terminal" evidence="9">
    <location>
        <begin position="106"/>
        <end position="191"/>
    </location>
</feature>
<evidence type="ECO:0000259" key="10">
    <source>
        <dbReference type="Pfam" id="PF08544"/>
    </source>
</evidence>
<dbReference type="PANTHER" id="PTHR10457:SF7">
    <property type="entry name" value="GALACTOKINASE-RELATED"/>
    <property type="match status" value="1"/>
</dbReference>
<keyword evidence="3" id="KW-0479">Metal-binding</keyword>
<dbReference type="GO" id="GO:0004335">
    <property type="term" value="F:galactokinase activity"/>
    <property type="evidence" value="ECO:0007669"/>
    <property type="project" value="InterPro"/>
</dbReference>
<dbReference type="OrthoDB" id="275179at2759"/>
<dbReference type="PANTHER" id="PTHR10457">
    <property type="entry name" value="MEVALONATE KINASE/GALACTOKINASE"/>
    <property type="match status" value="1"/>
</dbReference>
<dbReference type="InterPro" id="IPR019741">
    <property type="entry name" value="Galactokinase_CS"/>
</dbReference>
<dbReference type="InterPro" id="IPR006206">
    <property type="entry name" value="Mevalonate/galactokinase"/>
</dbReference>
<feature type="domain" description="GHMP kinase C-terminal" evidence="10">
    <location>
        <begin position="291"/>
        <end position="372"/>
    </location>
</feature>
<accession>A0A2A3E5E3</accession>
<dbReference type="InterPro" id="IPR036554">
    <property type="entry name" value="GHMP_kinase_C_sf"/>
</dbReference>
<dbReference type="STRING" id="94128.A0A2A3E5E3"/>
<keyword evidence="13" id="KW-1185">Reference proteome</keyword>
<evidence type="ECO:0000256" key="7">
    <source>
        <dbReference type="ARBA" id="ARBA00022842"/>
    </source>
</evidence>
<keyword evidence="5 12" id="KW-0418">Kinase</keyword>
<dbReference type="PRINTS" id="PR00959">
    <property type="entry name" value="MEVGALKINASE"/>
</dbReference>
<evidence type="ECO:0000313" key="12">
    <source>
        <dbReference type="EMBL" id="PBC26291.1"/>
    </source>
</evidence>
<dbReference type="InterPro" id="IPR019539">
    <property type="entry name" value="GalKase_N"/>
</dbReference>
<dbReference type="Gene3D" id="3.30.230.10">
    <property type="match status" value="1"/>
</dbReference>
<keyword evidence="8" id="KW-0119">Carbohydrate metabolism</keyword>
<evidence type="ECO:0000313" key="13">
    <source>
        <dbReference type="Proteomes" id="UP000242457"/>
    </source>
</evidence>
<dbReference type="Proteomes" id="UP000242457">
    <property type="component" value="Unassembled WGS sequence"/>
</dbReference>
<dbReference type="FunFam" id="3.30.70.890:FF:000001">
    <property type="entry name" value="Galactokinase"/>
    <property type="match status" value="1"/>
</dbReference>
<name>A0A2A3E5E3_APICC</name>
<dbReference type="InterPro" id="IPR000705">
    <property type="entry name" value="Galactokinase"/>
</dbReference>
<dbReference type="InterPro" id="IPR006203">
    <property type="entry name" value="GHMP_knse_ATP-bd_CS"/>
</dbReference>
<dbReference type="InterPro" id="IPR006204">
    <property type="entry name" value="GHMP_kinase_N_dom"/>
</dbReference>
<dbReference type="AlphaFoldDB" id="A0A2A3E5E3"/>
<evidence type="ECO:0000256" key="2">
    <source>
        <dbReference type="ARBA" id="ARBA00022679"/>
    </source>
</evidence>
<dbReference type="EMBL" id="KZ288400">
    <property type="protein sequence ID" value="PBC26291.1"/>
    <property type="molecule type" value="Genomic_DNA"/>
</dbReference>
<dbReference type="Pfam" id="PF10509">
    <property type="entry name" value="GalKase_gal_bdg"/>
    <property type="match status" value="1"/>
</dbReference>
<dbReference type="InterPro" id="IPR014721">
    <property type="entry name" value="Ribsml_uS5_D2-typ_fold_subgr"/>
</dbReference>
<dbReference type="GO" id="GO:0046872">
    <property type="term" value="F:metal ion binding"/>
    <property type="evidence" value="ECO:0007669"/>
    <property type="project" value="UniProtKB-KW"/>
</dbReference>
<organism evidence="12 13">
    <name type="scientific">Apis cerana cerana</name>
    <name type="common">Oriental honeybee</name>
    <dbReference type="NCBI Taxonomy" id="94128"/>
    <lineage>
        <taxon>Eukaryota</taxon>
        <taxon>Metazoa</taxon>
        <taxon>Ecdysozoa</taxon>
        <taxon>Arthropoda</taxon>
        <taxon>Hexapoda</taxon>
        <taxon>Insecta</taxon>
        <taxon>Pterygota</taxon>
        <taxon>Neoptera</taxon>
        <taxon>Endopterygota</taxon>
        <taxon>Hymenoptera</taxon>
        <taxon>Apocrita</taxon>
        <taxon>Aculeata</taxon>
        <taxon>Apoidea</taxon>
        <taxon>Anthophila</taxon>
        <taxon>Apidae</taxon>
        <taxon>Apis</taxon>
    </lineage>
</organism>
<evidence type="ECO:0000256" key="3">
    <source>
        <dbReference type="ARBA" id="ARBA00022723"/>
    </source>
</evidence>
<evidence type="ECO:0000256" key="4">
    <source>
        <dbReference type="ARBA" id="ARBA00022741"/>
    </source>
</evidence>
<comment type="similarity">
    <text evidence="1">Belongs to the GHMP kinase family. GalK subfamily.</text>
</comment>
<dbReference type="SUPFAM" id="SSF54211">
    <property type="entry name" value="Ribosomal protein S5 domain 2-like"/>
    <property type="match status" value="1"/>
</dbReference>
<evidence type="ECO:0000256" key="5">
    <source>
        <dbReference type="ARBA" id="ARBA00022777"/>
    </source>
</evidence>
<keyword evidence="7" id="KW-0460">Magnesium</keyword>
<evidence type="ECO:0000256" key="6">
    <source>
        <dbReference type="ARBA" id="ARBA00022840"/>
    </source>
</evidence>
<dbReference type="Pfam" id="PF08544">
    <property type="entry name" value="GHMP_kinases_C"/>
    <property type="match status" value="1"/>
</dbReference>
<dbReference type="PROSITE" id="PS00106">
    <property type="entry name" value="GALACTOKINASE"/>
    <property type="match status" value="1"/>
</dbReference>
<keyword evidence="6" id="KW-0067">ATP-binding</keyword>
<feature type="domain" description="Galactokinase N-terminal" evidence="11">
    <location>
        <begin position="17"/>
        <end position="64"/>
    </location>
</feature>
<dbReference type="PIRSF" id="PIRSF000530">
    <property type="entry name" value="Galactokinase"/>
    <property type="match status" value="1"/>
</dbReference>